<dbReference type="InterPro" id="IPR011990">
    <property type="entry name" value="TPR-like_helical_dom_sf"/>
</dbReference>
<feature type="compositionally biased region" description="Basic residues" evidence="2">
    <location>
        <begin position="100"/>
        <end position="109"/>
    </location>
</feature>
<dbReference type="Gene3D" id="1.25.40.10">
    <property type="entry name" value="Tetratricopeptide repeat domain"/>
    <property type="match status" value="1"/>
</dbReference>
<dbReference type="InterPro" id="IPR003107">
    <property type="entry name" value="HAT"/>
</dbReference>
<feature type="compositionally biased region" description="Acidic residues" evidence="2">
    <location>
        <begin position="39"/>
        <end position="58"/>
    </location>
</feature>
<accession>A0AAW2Z0X1</accession>
<protein>
    <submittedName>
        <fullName evidence="3">rRNA biogenesis protein RRP5</fullName>
    </submittedName>
</protein>
<evidence type="ECO:0000313" key="4">
    <source>
        <dbReference type="Proteomes" id="UP001431209"/>
    </source>
</evidence>
<dbReference type="GO" id="GO:0006364">
    <property type="term" value="P:rRNA processing"/>
    <property type="evidence" value="ECO:0007669"/>
    <property type="project" value="UniProtKB-KW"/>
</dbReference>
<reference evidence="3 4" key="1">
    <citation type="submission" date="2024-03" db="EMBL/GenBank/DDBJ databases">
        <title>The Acrasis kona genome and developmental transcriptomes reveal deep origins of eukaryotic multicellular pathways.</title>
        <authorList>
            <person name="Sheikh S."/>
            <person name="Fu C.-J."/>
            <person name="Brown M.W."/>
            <person name="Baldauf S.L."/>
        </authorList>
    </citation>
    <scope>NUCLEOTIDE SEQUENCE [LARGE SCALE GENOMIC DNA]</scope>
    <source>
        <strain evidence="3 4">ATCC MYA-3509</strain>
    </source>
</reference>
<dbReference type="SUPFAM" id="SSF48452">
    <property type="entry name" value="TPR-like"/>
    <property type="match status" value="1"/>
</dbReference>
<dbReference type="EMBL" id="JAOPGA020000880">
    <property type="protein sequence ID" value="KAL0482663.1"/>
    <property type="molecule type" value="Genomic_DNA"/>
</dbReference>
<feature type="compositionally biased region" description="Acidic residues" evidence="2">
    <location>
        <begin position="82"/>
        <end position="95"/>
    </location>
</feature>
<dbReference type="Pfam" id="PF23240">
    <property type="entry name" value="HAT_PRP39_N"/>
    <property type="match status" value="1"/>
</dbReference>
<keyword evidence="1" id="KW-0698">rRNA processing</keyword>
<dbReference type="InterPro" id="IPR045209">
    <property type="entry name" value="Rrp5"/>
</dbReference>
<feature type="region of interest" description="Disordered" evidence="2">
    <location>
        <begin position="1"/>
        <end position="127"/>
    </location>
</feature>
<comment type="caution">
    <text evidence="3">The sequence shown here is derived from an EMBL/GenBank/DDBJ whole genome shotgun (WGS) entry which is preliminary data.</text>
</comment>
<dbReference type="GO" id="GO:0032040">
    <property type="term" value="C:small-subunit processome"/>
    <property type="evidence" value="ECO:0007669"/>
    <property type="project" value="TreeGrafter"/>
</dbReference>
<feature type="compositionally biased region" description="Basic and acidic residues" evidence="2">
    <location>
        <begin position="110"/>
        <end position="124"/>
    </location>
</feature>
<dbReference type="Proteomes" id="UP001431209">
    <property type="component" value="Unassembled WGS sequence"/>
</dbReference>
<dbReference type="PANTHER" id="PTHR23270:SF10">
    <property type="entry name" value="PROTEIN RRP5 HOMOLOG"/>
    <property type="match status" value="1"/>
</dbReference>
<dbReference type="GO" id="GO:0003723">
    <property type="term" value="F:RNA binding"/>
    <property type="evidence" value="ECO:0007669"/>
    <property type="project" value="TreeGrafter"/>
</dbReference>
<keyword evidence="4" id="KW-1185">Reference proteome</keyword>
<feature type="compositionally biased region" description="Basic and acidic residues" evidence="2">
    <location>
        <begin position="24"/>
        <end position="37"/>
    </location>
</feature>
<sequence>MGKTKPSTPSKPAAPKVKKANYKQKLEEIKHQKKQEVEQTNDDDIDEDSEEDEDDDQEINNNEQLDFQWNVFGGAPVVNQSNEEEQEEADEDEEEEKQKKFSKNAKKRMEKLTEESISKREKELSSSNVLPQTYQDYERLLAASPNSSYLWIQYMAHKLSLTEIDGARKIGELALKKIHYREQQEKFNVFAAMMNLESKYGTQESQDEIFRRALQYCDPKQVYVQQGKIYEQHGDDDRADATYNKMCKKFHTSSKVYEVYQKYHICNGNHKKANQILERALRNLDKKKHVQVIVRFALLHYHHGSVIDGHKVFEELISNNPRRTDIWGQFIDAEMSAKRFDEVTQLFTRIVNLNLSTKKMKSFLQRYLKFEREHGTPEGVERVKQVARDYIALKTNT</sequence>
<feature type="compositionally biased region" description="Low complexity" evidence="2">
    <location>
        <begin position="1"/>
        <end position="15"/>
    </location>
</feature>
<evidence type="ECO:0000313" key="3">
    <source>
        <dbReference type="EMBL" id="KAL0482663.1"/>
    </source>
</evidence>
<name>A0AAW2Z0X1_9EUKA</name>
<proteinExistence type="predicted"/>
<organism evidence="3 4">
    <name type="scientific">Acrasis kona</name>
    <dbReference type="NCBI Taxonomy" id="1008807"/>
    <lineage>
        <taxon>Eukaryota</taxon>
        <taxon>Discoba</taxon>
        <taxon>Heterolobosea</taxon>
        <taxon>Tetramitia</taxon>
        <taxon>Eutetramitia</taxon>
        <taxon>Acrasidae</taxon>
        <taxon>Acrasis</taxon>
    </lineage>
</organism>
<dbReference type="SMART" id="SM00386">
    <property type="entry name" value="HAT"/>
    <property type="match status" value="6"/>
</dbReference>
<dbReference type="PANTHER" id="PTHR23270">
    <property type="entry name" value="PROGRAMMED CELL DEATH PROTEIN 11 PRE-RRNA PROCESSING PROTEIN RRP5"/>
    <property type="match status" value="1"/>
</dbReference>
<dbReference type="AlphaFoldDB" id="A0AAW2Z0X1"/>
<gene>
    <name evidence="3" type="ORF">AKO1_002652</name>
</gene>
<evidence type="ECO:0000256" key="2">
    <source>
        <dbReference type="SAM" id="MobiDB-lite"/>
    </source>
</evidence>
<evidence type="ECO:0000256" key="1">
    <source>
        <dbReference type="ARBA" id="ARBA00022552"/>
    </source>
</evidence>